<dbReference type="Gene3D" id="1.20.1250.20">
    <property type="entry name" value="MFS general substrate transporter like domains"/>
    <property type="match status" value="1"/>
</dbReference>
<evidence type="ECO:0000256" key="4">
    <source>
        <dbReference type="ARBA" id="ARBA00022475"/>
    </source>
</evidence>
<dbReference type="SUPFAM" id="SSF103473">
    <property type="entry name" value="MFS general substrate transporter"/>
    <property type="match status" value="1"/>
</dbReference>
<evidence type="ECO:0000313" key="10">
    <source>
        <dbReference type="EMBL" id="KYG61308.1"/>
    </source>
</evidence>
<feature type="transmembrane region" description="Helical" evidence="8">
    <location>
        <begin position="304"/>
        <end position="321"/>
    </location>
</feature>
<proteinExistence type="inferred from homology"/>
<dbReference type="RefSeq" id="WP_063244663.1">
    <property type="nucleotide sequence ID" value="NZ_CP168967.1"/>
</dbReference>
<keyword evidence="6 8" id="KW-1133">Transmembrane helix</keyword>
<evidence type="ECO:0000256" key="2">
    <source>
        <dbReference type="ARBA" id="ARBA00008537"/>
    </source>
</evidence>
<dbReference type="GO" id="GO:0022857">
    <property type="term" value="F:transmembrane transporter activity"/>
    <property type="evidence" value="ECO:0007669"/>
    <property type="project" value="InterPro"/>
</dbReference>
<dbReference type="Gene3D" id="1.20.1720.10">
    <property type="entry name" value="Multidrug resistance protein D"/>
    <property type="match status" value="1"/>
</dbReference>
<comment type="similarity">
    <text evidence="2">Belongs to the major facilitator superfamily. EmrB family.</text>
</comment>
<evidence type="ECO:0000256" key="6">
    <source>
        <dbReference type="ARBA" id="ARBA00022989"/>
    </source>
</evidence>
<dbReference type="InterPro" id="IPR004638">
    <property type="entry name" value="EmrB-like"/>
</dbReference>
<keyword evidence="4" id="KW-1003">Cell membrane</keyword>
<dbReference type="Pfam" id="PF07690">
    <property type="entry name" value="MFS_1"/>
    <property type="match status" value="1"/>
</dbReference>
<organism evidence="10 11">
    <name type="scientific">Bdellovibrio bacteriovorus</name>
    <dbReference type="NCBI Taxonomy" id="959"/>
    <lineage>
        <taxon>Bacteria</taxon>
        <taxon>Pseudomonadati</taxon>
        <taxon>Bdellovibrionota</taxon>
        <taxon>Bdellovibrionia</taxon>
        <taxon>Bdellovibrionales</taxon>
        <taxon>Pseudobdellovibrionaceae</taxon>
        <taxon>Bdellovibrio</taxon>
    </lineage>
</organism>
<dbReference type="PROSITE" id="PS50850">
    <property type="entry name" value="MFS"/>
    <property type="match status" value="1"/>
</dbReference>
<dbReference type="InterPro" id="IPR036259">
    <property type="entry name" value="MFS_trans_sf"/>
</dbReference>
<dbReference type="PANTHER" id="PTHR42718">
    <property type="entry name" value="MAJOR FACILITATOR SUPERFAMILY MULTIDRUG TRANSPORTER MFSC"/>
    <property type="match status" value="1"/>
</dbReference>
<feature type="transmembrane region" description="Helical" evidence="8">
    <location>
        <begin position="166"/>
        <end position="186"/>
    </location>
</feature>
<name>A0A150WES6_BDEBC</name>
<feature type="transmembrane region" description="Helical" evidence="8">
    <location>
        <begin position="133"/>
        <end position="154"/>
    </location>
</feature>
<evidence type="ECO:0000313" key="11">
    <source>
        <dbReference type="Proteomes" id="UP000075391"/>
    </source>
</evidence>
<comment type="subcellular location">
    <subcellularLocation>
        <location evidence="1">Cell membrane</location>
        <topology evidence="1">Multi-pass membrane protein</topology>
    </subcellularLocation>
</comment>
<dbReference type="EMBL" id="LUKF01000017">
    <property type="protein sequence ID" value="KYG61308.1"/>
    <property type="molecule type" value="Genomic_DNA"/>
</dbReference>
<keyword evidence="7 8" id="KW-0472">Membrane</keyword>
<dbReference type="AlphaFoldDB" id="A0A150WES6"/>
<evidence type="ECO:0000256" key="1">
    <source>
        <dbReference type="ARBA" id="ARBA00004651"/>
    </source>
</evidence>
<dbReference type="CDD" id="cd17503">
    <property type="entry name" value="MFS_LmrB_MDR_like"/>
    <property type="match status" value="1"/>
</dbReference>
<sequence>MKKESVLIIVVAVMASLLEIIDASIVNVALPSMMGNLGATLEDISMVITGYAIANAIVLPVSAWLGERIGRRTYFLGCILLFTGTSVACGLAPNLETLTIFRILQGLAGGALLPTSQTLIYEQFPKEKAGIAGAIFGMSVMIGPTLGPTMGGYLTDNFGWRSIFNINLPLGLIAFFIGAAVIFNRPKEEGQHQEKQELDIWGLTFLVLGIGCLQFVLERGEAEDWFASRMIVFNTIIAVVSLPLFVWWELRVKNPIINVRLFLKPLVSNGVMLMAMVGFFLYGVVFILPIFVGRTLHLDATQTGMLFIPGSLLTAAIMPFVGRQMFKGTNPKILIFIGLVSLEICLLLMTRLSPQSSERDVLNMMFVRGFGMAFLFVPINSSILSQFKGVEMGQVSGLLNLARQIGGSVGIALIGTLLTKNSHQNYLDLAGKVSLLNPQTQNAYYSSASGLGVKMSEGLGMATGSEAALRSLYGRIQNQVFMLSFTQLMFLMMLIFSLSFIPLYFLKFKEKTNKVVDAH</sequence>
<evidence type="ECO:0000256" key="5">
    <source>
        <dbReference type="ARBA" id="ARBA00022692"/>
    </source>
</evidence>
<feature type="domain" description="Major facilitator superfamily (MFS) profile" evidence="9">
    <location>
        <begin position="8"/>
        <end position="511"/>
    </location>
</feature>
<feature type="transmembrane region" description="Helical" evidence="8">
    <location>
        <begin position="229"/>
        <end position="250"/>
    </location>
</feature>
<protein>
    <recommendedName>
        <fullName evidence="9">Major facilitator superfamily (MFS) profile domain-containing protein</fullName>
    </recommendedName>
</protein>
<evidence type="ECO:0000256" key="3">
    <source>
        <dbReference type="ARBA" id="ARBA00022448"/>
    </source>
</evidence>
<dbReference type="NCBIfam" id="TIGR00711">
    <property type="entry name" value="efflux_EmrB"/>
    <property type="match status" value="1"/>
</dbReference>
<dbReference type="OrthoDB" id="9771737at2"/>
<evidence type="ECO:0000256" key="7">
    <source>
        <dbReference type="ARBA" id="ARBA00023136"/>
    </source>
</evidence>
<feature type="transmembrane region" description="Helical" evidence="8">
    <location>
        <begin position="333"/>
        <end position="353"/>
    </location>
</feature>
<comment type="caution">
    <text evidence="10">The sequence shown here is derived from an EMBL/GenBank/DDBJ whole genome shotgun (WGS) entry which is preliminary data.</text>
</comment>
<evidence type="ECO:0000256" key="8">
    <source>
        <dbReference type="SAM" id="Phobius"/>
    </source>
</evidence>
<feature type="transmembrane region" description="Helical" evidence="8">
    <location>
        <begin position="99"/>
        <end position="121"/>
    </location>
</feature>
<keyword evidence="3" id="KW-0813">Transport</keyword>
<gene>
    <name evidence="10" type="ORF">AZI85_10250</name>
</gene>
<feature type="transmembrane region" description="Helical" evidence="8">
    <location>
        <begin position="198"/>
        <end position="217"/>
    </location>
</feature>
<dbReference type="PRINTS" id="PR01036">
    <property type="entry name" value="TCRTETB"/>
</dbReference>
<reference evidence="10 11" key="1">
    <citation type="submission" date="2016-03" db="EMBL/GenBank/DDBJ databases">
        <authorList>
            <person name="Ploux O."/>
        </authorList>
    </citation>
    <scope>NUCLEOTIDE SEQUENCE [LARGE SCALE GENOMIC DNA]</scope>
    <source>
        <strain evidence="10 11">BER2</strain>
    </source>
</reference>
<dbReference type="InterPro" id="IPR020846">
    <property type="entry name" value="MFS_dom"/>
</dbReference>
<feature type="transmembrane region" description="Helical" evidence="8">
    <location>
        <begin position="480"/>
        <end position="505"/>
    </location>
</feature>
<feature type="transmembrane region" description="Helical" evidence="8">
    <location>
        <begin position="73"/>
        <end position="93"/>
    </location>
</feature>
<feature type="transmembrane region" description="Helical" evidence="8">
    <location>
        <begin position="47"/>
        <end position="66"/>
    </location>
</feature>
<dbReference type="Proteomes" id="UP000075391">
    <property type="component" value="Unassembled WGS sequence"/>
</dbReference>
<keyword evidence="5 8" id="KW-0812">Transmembrane</keyword>
<dbReference type="PANTHER" id="PTHR42718:SF9">
    <property type="entry name" value="MAJOR FACILITATOR SUPERFAMILY MULTIDRUG TRANSPORTER MFSC"/>
    <property type="match status" value="1"/>
</dbReference>
<feature type="transmembrane region" description="Helical" evidence="8">
    <location>
        <begin position="365"/>
        <end position="384"/>
    </location>
</feature>
<feature type="transmembrane region" description="Helical" evidence="8">
    <location>
        <begin position="271"/>
        <end position="292"/>
    </location>
</feature>
<accession>A0A150WES6</accession>
<dbReference type="InterPro" id="IPR011701">
    <property type="entry name" value="MFS"/>
</dbReference>
<evidence type="ECO:0000259" key="9">
    <source>
        <dbReference type="PROSITE" id="PS50850"/>
    </source>
</evidence>
<dbReference type="GO" id="GO:0005886">
    <property type="term" value="C:plasma membrane"/>
    <property type="evidence" value="ECO:0007669"/>
    <property type="project" value="UniProtKB-SubCell"/>
</dbReference>